<keyword evidence="1" id="KW-0489">Methyltransferase</keyword>
<dbReference type="Proteomes" id="UP001281217">
    <property type="component" value="Unassembled WGS sequence"/>
</dbReference>
<dbReference type="EMBL" id="JAVRDO010000002">
    <property type="protein sequence ID" value="MDX9686360.1"/>
    <property type="molecule type" value="Genomic_DNA"/>
</dbReference>
<accession>A0ABU5BVK3</accession>
<dbReference type="RefSeq" id="WP_320330551.1">
    <property type="nucleotide sequence ID" value="NZ_JAVRDO010000002.1"/>
</dbReference>
<organism evidence="1 2">
    <name type="scientific">Halopseudomonas formosensis</name>
    <dbReference type="NCBI Taxonomy" id="1002526"/>
    <lineage>
        <taxon>Bacteria</taxon>
        <taxon>Pseudomonadati</taxon>
        <taxon>Pseudomonadota</taxon>
        <taxon>Gammaproteobacteria</taxon>
        <taxon>Pseudomonadales</taxon>
        <taxon>Pseudomonadaceae</taxon>
        <taxon>Halopseudomonas</taxon>
    </lineage>
</organism>
<dbReference type="GO" id="GO:0032259">
    <property type="term" value="P:methylation"/>
    <property type="evidence" value="ECO:0007669"/>
    <property type="project" value="UniProtKB-KW"/>
</dbReference>
<dbReference type="SUPFAM" id="SSF53335">
    <property type="entry name" value="S-adenosyl-L-methionine-dependent methyltransferases"/>
    <property type="match status" value="1"/>
</dbReference>
<reference evidence="2" key="1">
    <citation type="submission" date="2023-07" db="EMBL/GenBank/DDBJ databases">
        <authorList>
            <person name="de Witt J."/>
        </authorList>
    </citation>
    <scope>NUCLEOTIDE SEQUENCE [LARGE SCALE GENOMIC DNA]</scope>
    <source>
        <strain evidence="2">FZJ</strain>
    </source>
</reference>
<gene>
    <name evidence="1" type="ORF">RED13_000749</name>
</gene>
<evidence type="ECO:0000313" key="1">
    <source>
        <dbReference type="EMBL" id="MDX9686360.1"/>
    </source>
</evidence>
<keyword evidence="2" id="KW-1185">Reference proteome</keyword>
<dbReference type="Gene3D" id="3.40.50.150">
    <property type="entry name" value="Vaccinia Virus protein VP39"/>
    <property type="match status" value="1"/>
</dbReference>
<dbReference type="PANTHER" id="PTHR43861">
    <property type="entry name" value="TRANS-ACONITATE 2-METHYLTRANSFERASE-RELATED"/>
    <property type="match status" value="1"/>
</dbReference>
<evidence type="ECO:0000313" key="2">
    <source>
        <dbReference type="Proteomes" id="UP001281217"/>
    </source>
</evidence>
<protein>
    <submittedName>
        <fullName evidence="1">Class I SAM-dependent methyltransferase</fullName>
        <ecNumber evidence="1">2.1.-.-</ecNumber>
    </submittedName>
</protein>
<keyword evidence="1" id="KW-0808">Transferase</keyword>
<proteinExistence type="predicted"/>
<dbReference type="InterPro" id="IPR029063">
    <property type="entry name" value="SAM-dependent_MTases_sf"/>
</dbReference>
<sequence>MGSDFYEEQAERFFQDTVTVDMQPLYQRFLQYVPQGEPILDAGCGSGRDALAFKRLGYPVHAFDASTALAAMASELLGQPVDVLRFENFICGAQYAGIWACASLLHVPEAELPDVFVRLWQALLPDGVLYCSFKYGDTERCAGGRHFTDANEERLERWTNGLPGRARPIYWITEDRRPERAEQWLNALLFKARV</sequence>
<dbReference type="GO" id="GO:0008168">
    <property type="term" value="F:methyltransferase activity"/>
    <property type="evidence" value="ECO:0007669"/>
    <property type="project" value="UniProtKB-KW"/>
</dbReference>
<dbReference type="PANTHER" id="PTHR43861:SF1">
    <property type="entry name" value="TRANS-ACONITATE 2-METHYLTRANSFERASE"/>
    <property type="match status" value="1"/>
</dbReference>
<dbReference type="CDD" id="cd02440">
    <property type="entry name" value="AdoMet_MTases"/>
    <property type="match status" value="1"/>
</dbReference>
<name>A0ABU5BVK3_9GAMM</name>
<dbReference type="EC" id="2.1.-.-" evidence="1"/>
<comment type="caution">
    <text evidence="1">The sequence shown here is derived from an EMBL/GenBank/DDBJ whole genome shotgun (WGS) entry which is preliminary data.</text>
</comment>
<dbReference type="Pfam" id="PF13489">
    <property type="entry name" value="Methyltransf_23"/>
    <property type="match status" value="1"/>
</dbReference>